<dbReference type="Proteomes" id="UP000600946">
    <property type="component" value="Unassembled WGS sequence"/>
</dbReference>
<accession>A0ABQ3AD66</accession>
<comment type="caution">
    <text evidence="2">The sequence shown here is derived from an EMBL/GenBank/DDBJ whole genome shotgun (WGS) entry which is preliminary data.</text>
</comment>
<evidence type="ECO:0000313" key="2">
    <source>
        <dbReference type="EMBL" id="GGY47136.1"/>
    </source>
</evidence>
<keyword evidence="3" id="KW-1185">Reference proteome</keyword>
<reference evidence="3" key="1">
    <citation type="journal article" date="2019" name="Int. J. Syst. Evol. Microbiol.">
        <title>The Global Catalogue of Microorganisms (GCM) 10K type strain sequencing project: providing services to taxonomists for standard genome sequencing and annotation.</title>
        <authorList>
            <consortium name="The Broad Institute Genomics Platform"/>
            <consortium name="The Broad Institute Genome Sequencing Center for Infectious Disease"/>
            <person name="Wu L."/>
            <person name="Ma J."/>
        </authorList>
    </citation>
    <scope>NUCLEOTIDE SEQUENCE [LARGE SCALE GENOMIC DNA]</scope>
    <source>
        <strain evidence="3">JCM 4594</strain>
    </source>
</reference>
<evidence type="ECO:0000256" key="1">
    <source>
        <dbReference type="SAM" id="MobiDB-lite"/>
    </source>
</evidence>
<gene>
    <name evidence="2" type="ORF">GCM10010326_46460</name>
</gene>
<proteinExistence type="predicted"/>
<feature type="region of interest" description="Disordered" evidence="1">
    <location>
        <begin position="1"/>
        <end position="48"/>
    </location>
</feature>
<organism evidence="2 3">
    <name type="scientific">Streptomyces xanthochromogenes</name>
    <dbReference type="NCBI Taxonomy" id="67384"/>
    <lineage>
        <taxon>Bacteria</taxon>
        <taxon>Bacillati</taxon>
        <taxon>Actinomycetota</taxon>
        <taxon>Actinomycetes</taxon>
        <taxon>Kitasatosporales</taxon>
        <taxon>Streptomycetaceae</taxon>
        <taxon>Streptomyces</taxon>
    </lineage>
</organism>
<dbReference type="EMBL" id="BMUU01000008">
    <property type="protein sequence ID" value="GGY47136.1"/>
    <property type="molecule type" value="Genomic_DNA"/>
</dbReference>
<name>A0ABQ3AD66_9ACTN</name>
<protein>
    <submittedName>
        <fullName evidence="2">Uncharacterized protein</fullName>
    </submittedName>
</protein>
<evidence type="ECO:0000313" key="3">
    <source>
        <dbReference type="Proteomes" id="UP000600946"/>
    </source>
</evidence>
<sequence length="74" mass="8177">MPDAEVQSVDRGDPAVPLAKPAHINRQCCHGKSVPRSPRFRDPRADPLMSIERWTERPVRQNEAAAAQATTMTG</sequence>